<evidence type="ECO:0000259" key="11">
    <source>
        <dbReference type="PROSITE" id="PS51918"/>
    </source>
</evidence>
<evidence type="ECO:0000256" key="5">
    <source>
        <dbReference type="ARBA" id="ARBA00022691"/>
    </source>
</evidence>
<evidence type="ECO:0000313" key="12">
    <source>
        <dbReference type="EMBL" id="NDV61269.1"/>
    </source>
</evidence>
<dbReference type="Pfam" id="PF00919">
    <property type="entry name" value="UPF0004"/>
    <property type="match status" value="1"/>
</dbReference>
<dbReference type="PANTHER" id="PTHR11918">
    <property type="entry name" value="RADICAL SAM PROTEINS"/>
    <property type="match status" value="1"/>
</dbReference>
<gene>
    <name evidence="12" type="primary">mtaB</name>
    <name evidence="12" type="ORF">G0Q06_02260</name>
</gene>
<dbReference type="GO" id="GO:0046872">
    <property type="term" value="F:metal ion binding"/>
    <property type="evidence" value="ECO:0007669"/>
    <property type="project" value="UniProtKB-KW"/>
</dbReference>
<dbReference type="SMART" id="SM00729">
    <property type="entry name" value="Elp3"/>
    <property type="match status" value="1"/>
</dbReference>
<dbReference type="Gene3D" id="3.40.50.12160">
    <property type="entry name" value="Methylthiotransferase, N-terminal domain"/>
    <property type="match status" value="1"/>
</dbReference>
<dbReference type="EMBL" id="JAAGNX010000001">
    <property type="protein sequence ID" value="NDV61269.1"/>
    <property type="molecule type" value="Genomic_DNA"/>
</dbReference>
<keyword evidence="8" id="KW-0408">Iron</keyword>
<evidence type="ECO:0000256" key="1">
    <source>
        <dbReference type="ARBA" id="ARBA00001966"/>
    </source>
</evidence>
<evidence type="ECO:0000256" key="7">
    <source>
        <dbReference type="ARBA" id="ARBA00022723"/>
    </source>
</evidence>
<dbReference type="InterPro" id="IPR023404">
    <property type="entry name" value="rSAM_horseshoe"/>
</dbReference>
<dbReference type="CDD" id="cd01335">
    <property type="entry name" value="Radical_SAM"/>
    <property type="match status" value="1"/>
</dbReference>
<dbReference type="SFLD" id="SFLDG01082">
    <property type="entry name" value="B12-binding_domain_containing"/>
    <property type="match status" value="1"/>
</dbReference>
<dbReference type="Gene3D" id="3.80.30.20">
    <property type="entry name" value="tm_1862 like domain"/>
    <property type="match status" value="1"/>
</dbReference>
<sequence>MVHTLGCRLNQSESQMLRDRLASAGYLVVPFGQPADLGIINTCTVTREADSKCRKSIRQFIAQNPEAYTAVIGCYSQMGTAEIAGIPGVDLIVGNQDKFAVLEHIDQGKNERPVILRERISRADFTLSHVGDIPFDKRANLKVQDGCDFMCSFCIIPFARGQARSREWENTLDEARTAVARGIKELVLTGVNVGTYNNSGHGIVDLVDALNDIPGLLHVRISSIEPTTVPIDLLDRMADPKHNLLPFLHLPLQSGSDPVLALMRRKYSMNEYKAFVEEAIRRVPGLCLGTDIMVGFTGESEADFEETCKQFLELPFAYTHVFPFSEREGTLVMKREDGWVPMEERSRRCTRLRRLSSMKRHDFMEAHSGKEALVLLEDPRDGGFPGYTANYIRVRVGNPGHDIRNQLVRVRLGKIRADWMEAEILEFIN</sequence>
<dbReference type="Proteomes" id="UP000478417">
    <property type="component" value="Unassembled WGS sequence"/>
</dbReference>
<keyword evidence="5" id="KW-0949">S-adenosyl-L-methionine</keyword>
<keyword evidence="9" id="KW-0411">Iron-sulfur</keyword>
<dbReference type="InterPro" id="IPR038135">
    <property type="entry name" value="Methylthiotransferase_N_sf"/>
</dbReference>
<feature type="domain" description="Radical SAM core" evidence="11">
    <location>
        <begin position="133"/>
        <end position="362"/>
    </location>
</feature>
<dbReference type="PROSITE" id="PS51918">
    <property type="entry name" value="RADICAL_SAM"/>
    <property type="match status" value="1"/>
</dbReference>
<reference evidence="12 13" key="1">
    <citation type="submission" date="2020-02" db="EMBL/GenBank/DDBJ databases">
        <title>Albibacoteraceae fam. nov., the first described family within the subdivision 4 Verrucomicrobia.</title>
        <authorList>
            <person name="Xi F."/>
        </authorList>
    </citation>
    <scope>NUCLEOTIDE SEQUENCE [LARGE SCALE GENOMIC DNA]</scope>
    <source>
        <strain evidence="12 13">CK1056</strain>
    </source>
</reference>
<name>A0A6B2LZ02_9BACT</name>
<evidence type="ECO:0000256" key="6">
    <source>
        <dbReference type="ARBA" id="ARBA00022694"/>
    </source>
</evidence>
<comment type="cofactor">
    <cofactor evidence="1">
        <name>[4Fe-4S] cluster</name>
        <dbReference type="ChEBI" id="CHEBI:49883"/>
    </cofactor>
</comment>
<dbReference type="InterPro" id="IPR007197">
    <property type="entry name" value="rSAM"/>
</dbReference>
<feature type="domain" description="MTTase N-terminal" evidence="10">
    <location>
        <begin position="1"/>
        <end position="110"/>
    </location>
</feature>
<evidence type="ECO:0000313" key="13">
    <source>
        <dbReference type="Proteomes" id="UP000478417"/>
    </source>
</evidence>
<dbReference type="AlphaFoldDB" id="A0A6B2LZ02"/>
<dbReference type="PROSITE" id="PS51449">
    <property type="entry name" value="MTTASE_N"/>
    <property type="match status" value="1"/>
</dbReference>
<evidence type="ECO:0000259" key="10">
    <source>
        <dbReference type="PROSITE" id="PS51449"/>
    </source>
</evidence>
<keyword evidence="3" id="KW-0963">Cytoplasm</keyword>
<dbReference type="PANTHER" id="PTHR11918:SF45">
    <property type="entry name" value="THREONYLCARBAMOYLADENOSINE TRNA METHYLTHIOTRANSFERASE"/>
    <property type="match status" value="1"/>
</dbReference>
<dbReference type="SFLD" id="SFLDS00029">
    <property type="entry name" value="Radical_SAM"/>
    <property type="match status" value="1"/>
</dbReference>
<dbReference type="FunFam" id="3.40.50.12160:FF:000004">
    <property type="entry name" value="Threonylcarbamoyladenosine tRNA methylthiotransferase MtaB"/>
    <property type="match status" value="1"/>
</dbReference>
<evidence type="ECO:0000256" key="9">
    <source>
        <dbReference type="ARBA" id="ARBA00023014"/>
    </source>
</evidence>
<dbReference type="InterPro" id="IPR013848">
    <property type="entry name" value="Methylthiotransferase_N"/>
</dbReference>
<evidence type="ECO:0000256" key="4">
    <source>
        <dbReference type="ARBA" id="ARBA00022679"/>
    </source>
</evidence>
<comment type="caution">
    <text evidence="12">The sequence shown here is derived from an EMBL/GenBank/DDBJ whole genome shotgun (WGS) entry which is preliminary data.</text>
</comment>
<dbReference type="InterPro" id="IPR058240">
    <property type="entry name" value="rSAM_sf"/>
</dbReference>
<dbReference type="InterPro" id="IPR006638">
    <property type="entry name" value="Elp3/MiaA/NifB-like_rSAM"/>
</dbReference>
<keyword evidence="13" id="KW-1185">Reference proteome</keyword>
<evidence type="ECO:0000256" key="8">
    <source>
        <dbReference type="ARBA" id="ARBA00023004"/>
    </source>
</evidence>
<keyword evidence="7" id="KW-0479">Metal-binding</keyword>
<keyword evidence="2" id="KW-0004">4Fe-4S</keyword>
<accession>A0A6B2LZ02</accession>
<dbReference type="PROSITE" id="PS01278">
    <property type="entry name" value="MTTASE_RADICAL"/>
    <property type="match status" value="1"/>
</dbReference>
<dbReference type="InterPro" id="IPR005839">
    <property type="entry name" value="Methylthiotransferase"/>
</dbReference>
<evidence type="ECO:0000256" key="2">
    <source>
        <dbReference type="ARBA" id="ARBA00022485"/>
    </source>
</evidence>
<dbReference type="NCBIfam" id="TIGR01579">
    <property type="entry name" value="MiaB-like-C"/>
    <property type="match status" value="1"/>
</dbReference>
<dbReference type="InterPro" id="IPR006467">
    <property type="entry name" value="MiaB-like_bact"/>
</dbReference>
<keyword evidence="6" id="KW-0819">tRNA processing</keyword>
<keyword evidence="4 12" id="KW-0808">Transferase</keyword>
<dbReference type="SUPFAM" id="SSF102114">
    <property type="entry name" value="Radical SAM enzymes"/>
    <property type="match status" value="1"/>
</dbReference>
<dbReference type="Pfam" id="PF04055">
    <property type="entry name" value="Radical_SAM"/>
    <property type="match status" value="1"/>
</dbReference>
<dbReference type="GO" id="GO:0035598">
    <property type="term" value="F:tRNA (N(6)-L-threonylcarbamoyladenosine(37)-C(2))-methylthiotransferase activity"/>
    <property type="evidence" value="ECO:0007669"/>
    <property type="project" value="TreeGrafter"/>
</dbReference>
<dbReference type="GO" id="GO:0051539">
    <property type="term" value="F:4 iron, 4 sulfur cluster binding"/>
    <property type="evidence" value="ECO:0007669"/>
    <property type="project" value="UniProtKB-KW"/>
</dbReference>
<proteinExistence type="predicted"/>
<dbReference type="NCBIfam" id="TIGR00089">
    <property type="entry name" value="MiaB/RimO family radical SAM methylthiotransferase"/>
    <property type="match status" value="1"/>
</dbReference>
<protein>
    <submittedName>
        <fullName evidence="12">tRNA (N(6)-L-threonylcarbamoyladenosine(37)-C(2))-methylthiotransferase MtaB</fullName>
    </submittedName>
</protein>
<organism evidence="12 13">
    <name type="scientific">Oceanipulchritudo coccoides</name>
    <dbReference type="NCBI Taxonomy" id="2706888"/>
    <lineage>
        <taxon>Bacteria</taxon>
        <taxon>Pseudomonadati</taxon>
        <taxon>Verrucomicrobiota</taxon>
        <taxon>Opitutia</taxon>
        <taxon>Puniceicoccales</taxon>
        <taxon>Oceanipulchritudinaceae</taxon>
        <taxon>Oceanipulchritudo</taxon>
    </lineage>
</organism>
<dbReference type="InterPro" id="IPR020612">
    <property type="entry name" value="Methylthiotransferase_CS"/>
</dbReference>
<evidence type="ECO:0000256" key="3">
    <source>
        <dbReference type="ARBA" id="ARBA00022490"/>
    </source>
</evidence>